<evidence type="ECO:0000256" key="10">
    <source>
        <dbReference type="ARBA" id="ARBA00023004"/>
    </source>
</evidence>
<keyword evidence="8" id="KW-1133">Transmembrane helix</keyword>
<keyword evidence="10 13" id="KW-0408">Iron</keyword>
<keyword evidence="6" id="KW-0812">Transmembrane</keyword>
<gene>
    <name evidence="14" type="ORF">EST38_g3236</name>
</gene>
<organism evidence="14 15">
    <name type="scientific">Candolleomyces aberdarensis</name>
    <dbReference type="NCBI Taxonomy" id="2316362"/>
    <lineage>
        <taxon>Eukaryota</taxon>
        <taxon>Fungi</taxon>
        <taxon>Dikarya</taxon>
        <taxon>Basidiomycota</taxon>
        <taxon>Agaricomycotina</taxon>
        <taxon>Agaricomycetes</taxon>
        <taxon>Agaricomycetidae</taxon>
        <taxon>Agaricales</taxon>
        <taxon>Agaricineae</taxon>
        <taxon>Psathyrellaceae</taxon>
        <taxon>Candolleomyces</taxon>
    </lineage>
</organism>
<dbReference type="STRING" id="2316362.A0A4Q2DU22"/>
<evidence type="ECO:0000256" key="7">
    <source>
        <dbReference type="ARBA" id="ARBA00022723"/>
    </source>
</evidence>
<dbReference type="GO" id="GO:0016020">
    <property type="term" value="C:membrane"/>
    <property type="evidence" value="ECO:0007669"/>
    <property type="project" value="UniProtKB-SubCell"/>
</dbReference>
<dbReference type="SUPFAM" id="SSF48264">
    <property type="entry name" value="Cytochrome P450"/>
    <property type="match status" value="1"/>
</dbReference>
<dbReference type="PANTHER" id="PTHR24305">
    <property type="entry name" value="CYTOCHROME P450"/>
    <property type="match status" value="1"/>
</dbReference>
<dbReference type="PANTHER" id="PTHR24305:SF166">
    <property type="entry name" value="CYTOCHROME P450 12A4, MITOCHONDRIAL-RELATED"/>
    <property type="match status" value="1"/>
</dbReference>
<keyword evidence="7 13" id="KW-0479">Metal-binding</keyword>
<comment type="similarity">
    <text evidence="4 13">Belongs to the cytochrome P450 family.</text>
</comment>
<comment type="pathway">
    <text evidence="3">Secondary metabolite biosynthesis; terpenoid biosynthesis.</text>
</comment>
<dbReference type="GO" id="GO:0005506">
    <property type="term" value="F:iron ion binding"/>
    <property type="evidence" value="ECO:0007669"/>
    <property type="project" value="InterPro"/>
</dbReference>
<keyword evidence="12" id="KW-0472">Membrane</keyword>
<evidence type="ECO:0000256" key="4">
    <source>
        <dbReference type="ARBA" id="ARBA00010617"/>
    </source>
</evidence>
<sequence length="507" mass="56047">MEALLERIAPDSSLLQHLTRTDVAAATLSLAVLFSYLIRRRRGARRVKTTSLKGPQSYNFIVGLFPTLVRSENPGAIVEGWVGEFGRVFAVPTGFGRKNVTVADVKAANHFLARDTGVYRQTAFARVFMENLFGNGILVAEDEDHRRQRKALTPAFSIAAIRGYLSVFYDSAYKIKSAWETLLDNGEPTIEVQSWMNHASLDDIGIAGFGYDFGALDGKNPDVVKIFHAFERPETSGWVSRILFLLGPVLPVLQRLPAKHNRMMRGIKTSMAVVADRLLMQGGERGKAAESRDKSIMGLLIKAETASEGLTMSNEEVLAQMVGLFTAFMRNYESHPIICNDRTHSCSLATKRPQASTDDVIPLSNPITTLDGVVTSQITIAKGTVVNCPVAYLNQAEEVWGPDAKEFKPERWLGDSENGEDGLPESARMIQGYHHLFTFSDGPRLCLGRNFAVANFKATLSVLIRNFAFELPDGVDTKIGRHRGILPRPKLEGEEGPNVRLVVKRLE</sequence>
<dbReference type="GO" id="GO:0004497">
    <property type="term" value="F:monooxygenase activity"/>
    <property type="evidence" value="ECO:0007669"/>
    <property type="project" value="UniProtKB-KW"/>
</dbReference>
<evidence type="ECO:0000256" key="11">
    <source>
        <dbReference type="ARBA" id="ARBA00023033"/>
    </source>
</evidence>
<dbReference type="InterPro" id="IPR050121">
    <property type="entry name" value="Cytochrome_P450_monoxygenase"/>
</dbReference>
<reference evidence="14 15" key="1">
    <citation type="submission" date="2019-01" db="EMBL/GenBank/DDBJ databases">
        <title>Draft genome sequence of Psathyrella aberdarensis IHI B618.</title>
        <authorList>
            <person name="Buettner E."/>
            <person name="Kellner H."/>
        </authorList>
    </citation>
    <scope>NUCLEOTIDE SEQUENCE [LARGE SCALE GENOMIC DNA]</scope>
    <source>
        <strain evidence="14 15">IHI B618</strain>
    </source>
</reference>
<evidence type="ECO:0000256" key="8">
    <source>
        <dbReference type="ARBA" id="ARBA00022989"/>
    </source>
</evidence>
<protein>
    <recommendedName>
        <fullName evidence="16">Cytochrome P450</fullName>
    </recommendedName>
</protein>
<evidence type="ECO:0000256" key="9">
    <source>
        <dbReference type="ARBA" id="ARBA00023002"/>
    </source>
</evidence>
<dbReference type="InterPro" id="IPR036396">
    <property type="entry name" value="Cyt_P450_sf"/>
</dbReference>
<evidence type="ECO:0000256" key="3">
    <source>
        <dbReference type="ARBA" id="ARBA00004721"/>
    </source>
</evidence>
<keyword evidence="15" id="KW-1185">Reference proteome</keyword>
<evidence type="ECO:0000256" key="13">
    <source>
        <dbReference type="RuleBase" id="RU000461"/>
    </source>
</evidence>
<dbReference type="GO" id="GO:0016705">
    <property type="term" value="F:oxidoreductase activity, acting on paired donors, with incorporation or reduction of molecular oxygen"/>
    <property type="evidence" value="ECO:0007669"/>
    <property type="project" value="InterPro"/>
</dbReference>
<dbReference type="OrthoDB" id="1470350at2759"/>
<dbReference type="InterPro" id="IPR001128">
    <property type="entry name" value="Cyt_P450"/>
</dbReference>
<dbReference type="Proteomes" id="UP000290288">
    <property type="component" value="Unassembled WGS sequence"/>
</dbReference>
<dbReference type="InterPro" id="IPR017972">
    <property type="entry name" value="Cyt_P450_CS"/>
</dbReference>
<dbReference type="EMBL" id="SDEE01000066">
    <property type="protein sequence ID" value="RXW22614.1"/>
    <property type="molecule type" value="Genomic_DNA"/>
</dbReference>
<dbReference type="Gene3D" id="1.10.630.10">
    <property type="entry name" value="Cytochrome P450"/>
    <property type="match status" value="2"/>
</dbReference>
<dbReference type="GO" id="GO:0020037">
    <property type="term" value="F:heme binding"/>
    <property type="evidence" value="ECO:0007669"/>
    <property type="project" value="InterPro"/>
</dbReference>
<dbReference type="PROSITE" id="PS00086">
    <property type="entry name" value="CYTOCHROME_P450"/>
    <property type="match status" value="1"/>
</dbReference>
<evidence type="ECO:0000256" key="2">
    <source>
        <dbReference type="ARBA" id="ARBA00004370"/>
    </source>
</evidence>
<keyword evidence="11 13" id="KW-0503">Monooxygenase</keyword>
<accession>A0A4Q2DU22</accession>
<comment type="cofactor">
    <cofactor evidence="1">
        <name>heme</name>
        <dbReference type="ChEBI" id="CHEBI:30413"/>
    </cofactor>
</comment>
<comment type="caution">
    <text evidence="14">The sequence shown here is derived from an EMBL/GenBank/DDBJ whole genome shotgun (WGS) entry which is preliminary data.</text>
</comment>
<evidence type="ECO:0008006" key="16">
    <source>
        <dbReference type="Google" id="ProtNLM"/>
    </source>
</evidence>
<dbReference type="AlphaFoldDB" id="A0A4Q2DU22"/>
<evidence type="ECO:0000256" key="1">
    <source>
        <dbReference type="ARBA" id="ARBA00001971"/>
    </source>
</evidence>
<keyword evidence="9 13" id="KW-0560">Oxidoreductase</keyword>
<comment type="subcellular location">
    <subcellularLocation>
        <location evidence="2">Membrane</location>
    </subcellularLocation>
</comment>
<evidence type="ECO:0000313" key="14">
    <source>
        <dbReference type="EMBL" id="RXW22614.1"/>
    </source>
</evidence>
<evidence type="ECO:0000313" key="15">
    <source>
        <dbReference type="Proteomes" id="UP000290288"/>
    </source>
</evidence>
<name>A0A4Q2DU22_9AGAR</name>
<evidence type="ECO:0000256" key="6">
    <source>
        <dbReference type="ARBA" id="ARBA00022692"/>
    </source>
</evidence>
<proteinExistence type="inferred from homology"/>
<keyword evidence="5 13" id="KW-0349">Heme</keyword>
<evidence type="ECO:0000256" key="12">
    <source>
        <dbReference type="ARBA" id="ARBA00023136"/>
    </source>
</evidence>
<evidence type="ECO:0000256" key="5">
    <source>
        <dbReference type="ARBA" id="ARBA00022617"/>
    </source>
</evidence>
<dbReference type="Pfam" id="PF00067">
    <property type="entry name" value="p450"/>
    <property type="match status" value="2"/>
</dbReference>